<keyword evidence="4" id="KW-1185">Reference proteome</keyword>
<feature type="domain" description="Peptidase C39" evidence="2">
    <location>
        <begin position="51"/>
        <end position="182"/>
    </location>
</feature>
<reference evidence="3" key="1">
    <citation type="submission" date="2022-01" db="EMBL/GenBank/DDBJ databases">
        <title>Whole genome-based taxonomy of the Shewanellaceae.</title>
        <authorList>
            <person name="Martin-Rodriguez A.J."/>
        </authorList>
    </citation>
    <scope>NUCLEOTIDE SEQUENCE</scope>
    <source>
        <strain evidence="3">KCTC 23973</strain>
    </source>
</reference>
<feature type="signal peptide" evidence="1">
    <location>
        <begin position="1"/>
        <end position="18"/>
    </location>
</feature>
<comment type="caution">
    <text evidence="3">The sequence shown here is derived from an EMBL/GenBank/DDBJ whole genome shotgun (WGS) entry which is preliminary data.</text>
</comment>
<gene>
    <name evidence="3" type="ORF">L2740_15570</name>
</gene>
<dbReference type="RefSeq" id="WP_248951035.1">
    <property type="nucleotide sequence ID" value="NZ_JAKILB010000010.1"/>
</dbReference>
<dbReference type="PROSITE" id="PS50990">
    <property type="entry name" value="PEPTIDASE_C39"/>
    <property type="match status" value="1"/>
</dbReference>
<dbReference type="EMBL" id="JAKILB010000010">
    <property type="protein sequence ID" value="MCL1139964.1"/>
    <property type="molecule type" value="Genomic_DNA"/>
</dbReference>
<dbReference type="GO" id="GO:0005524">
    <property type="term" value="F:ATP binding"/>
    <property type="evidence" value="ECO:0007669"/>
    <property type="project" value="InterPro"/>
</dbReference>
<evidence type="ECO:0000313" key="4">
    <source>
        <dbReference type="Proteomes" id="UP001139293"/>
    </source>
</evidence>
<feature type="chain" id="PRO_5040985937" evidence="1">
    <location>
        <begin position="19"/>
        <end position="227"/>
    </location>
</feature>
<evidence type="ECO:0000313" key="3">
    <source>
        <dbReference type="EMBL" id="MCL1139964.1"/>
    </source>
</evidence>
<evidence type="ECO:0000256" key="1">
    <source>
        <dbReference type="SAM" id="SignalP"/>
    </source>
</evidence>
<sequence length="227" mass="25848">MKHSFVILITFLSFNAFAADMMLTGMIPGMGNYNKNIQSIREQKFEYVVQQRTDFSCGAASLASILKYGYGNQTITEEEVLLGMLKVSDIELVQQQGFSLLDMKRYLNSQNMRGRGYRVGIKELQQLKIPAIVLLNDGGYSHFVVMRRFTGNQVYLGDPALGNRILSFDEFTDKWNGIVFVVIGNQYIKDNPLLQPRPQLTYKLLDPLQPLSDAELLEFGFEYADML</sequence>
<dbReference type="GO" id="GO:0016020">
    <property type="term" value="C:membrane"/>
    <property type="evidence" value="ECO:0007669"/>
    <property type="project" value="InterPro"/>
</dbReference>
<evidence type="ECO:0000259" key="2">
    <source>
        <dbReference type="PROSITE" id="PS50990"/>
    </source>
</evidence>
<dbReference type="InterPro" id="IPR005074">
    <property type="entry name" value="Peptidase_C39"/>
</dbReference>
<dbReference type="CDD" id="cd02423">
    <property type="entry name" value="Peptidase_C39G"/>
    <property type="match status" value="1"/>
</dbReference>
<keyword evidence="1" id="KW-0732">Signal</keyword>
<dbReference type="Pfam" id="PF03412">
    <property type="entry name" value="Peptidase_C39"/>
    <property type="match status" value="1"/>
</dbReference>
<dbReference type="GO" id="GO:0008233">
    <property type="term" value="F:peptidase activity"/>
    <property type="evidence" value="ECO:0007669"/>
    <property type="project" value="InterPro"/>
</dbReference>
<name>A0A9X1ZCZ6_9GAMM</name>
<protein>
    <submittedName>
        <fullName evidence="3">C39 family peptidase</fullName>
    </submittedName>
</protein>
<organism evidence="3 4">
    <name type="scientific">Shewanella pneumatophori</name>
    <dbReference type="NCBI Taxonomy" id="314092"/>
    <lineage>
        <taxon>Bacteria</taxon>
        <taxon>Pseudomonadati</taxon>
        <taxon>Pseudomonadota</taxon>
        <taxon>Gammaproteobacteria</taxon>
        <taxon>Alteromonadales</taxon>
        <taxon>Shewanellaceae</taxon>
        <taxon>Shewanella</taxon>
    </lineage>
</organism>
<accession>A0A9X1ZCZ6</accession>
<dbReference type="Gene3D" id="3.90.70.10">
    <property type="entry name" value="Cysteine proteinases"/>
    <property type="match status" value="1"/>
</dbReference>
<dbReference type="Proteomes" id="UP001139293">
    <property type="component" value="Unassembled WGS sequence"/>
</dbReference>
<dbReference type="AlphaFoldDB" id="A0A9X1ZCZ6"/>
<dbReference type="GO" id="GO:0006508">
    <property type="term" value="P:proteolysis"/>
    <property type="evidence" value="ECO:0007669"/>
    <property type="project" value="InterPro"/>
</dbReference>
<proteinExistence type="predicted"/>